<dbReference type="Gene3D" id="3.40.630.30">
    <property type="match status" value="1"/>
</dbReference>
<feature type="region of interest" description="Disordered" evidence="1">
    <location>
        <begin position="97"/>
        <end position="120"/>
    </location>
</feature>
<dbReference type="KEGG" id="sata:C5746_40980"/>
<sequence length="181" mass="19433">MTPSRIDHLESGTSTGVGGGQVRARRATLDDVPALVRLRGLMLADMGMETGGPDAPWREASAQWFTERLRRPDTFAAFLVDDPELGTVSSAVGTCDAHAPSPANPSGLHGHVSNVSTDPRRRRRGHARVCFDALLAWFREEAHVTVVGLNATGDGAALYESYGFVAPRHPALQLRTVPTPL</sequence>
<dbReference type="PROSITE" id="PS51186">
    <property type="entry name" value="GNAT"/>
    <property type="match status" value="1"/>
</dbReference>
<dbReference type="Pfam" id="PF00583">
    <property type="entry name" value="Acetyltransf_1"/>
    <property type="match status" value="1"/>
</dbReference>
<feature type="domain" description="N-acetyltransferase" evidence="2">
    <location>
        <begin position="22"/>
        <end position="181"/>
    </location>
</feature>
<proteinExistence type="predicted"/>
<evidence type="ECO:0000313" key="3">
    <source>
        <dbReference type="EMBL" id="AXE82192.1"/>
    </source>
</evidence>
<keyword evidence="3" id="KW-0808">Transferase</keyword>
<dbReference type="SUPFAM" id="SSF55729">
    <property type="entry name" value="Acyl-CoA N-acyltransferases (Nat)"/>
    <property type="match status" value="1"/>
</dbReference>
<dbReference type="RefSeq" id="WP_114248574.1">
    <property type="nucleotide sequence ID" value="NZ_CP027306.1"/>
</dbReference>
<feature type="region of interest" description="Disordered" evidence="1">
    <location>
        <begin position="1"/>
        <end position="22"/>
    </location>
</feature>
<dbReference type="InterPro" id="IPR016181">
    <property type="entry name" value="Acyl_CoA_acyltransferase"/>
</dbReference>
<dbReference type="GeneID" id="95524615"/>
<dbReference type="AlphaFoldDB" id="A0A2Z5JP90"/>
<dbReference type="GO" id="GO:0016747">
    <property type="term" value="F:acyltransferase activity, transferring groups other than amino-acyl groups"/>
    <property type="evidence" value="ECO:0007669"/>
    <property type="project" value="InterPro"/>
</dbReference>
<organism evidence="3 4">
    <name type="scientific">Streptomyces atratus</name>
    <dbReference type="NCBI Taxonomy" id="1893"/>
    <lineage>
        <taxon>Bacteria</taxon>
        <taxon>Bacillati</taxon>
        <taxon>Actinomycetota</taxon>
        <taxon>Actinomycetes</taxon>
        <taxon>Kitasatosporales</taxon>
        <taxon>Streptomycetaceae</taxon>
        <taxon>Streptomyces</taxon>
    </lineage>
</organism>
<evidence type="ECO:0000313" key="4">
    <source>
        <dbReference type="Proteomes" id="UP000252698"/>
    </source>
</evidence>
<evidence type="ECO:0000259" key="2">
    <source>
        <dbReference type="PROSITE" id="PS51186"/>
    </source>
</evidence>
<dbReference type="Proteomes" id="UP000252698">
    <property type="component" value="Chromosome"/>
</dbReference>
<name>A0A2Z5JP90_STRAR</name>
<gene>
    <name evidence="3" type="ORF">C5746_40980</name>
</gene>
<dbReference type="InterPro" id="IPR000182">
    <property type="entry name" value="GNAT_dom"/>
</dbReference>
<protein>
    <submittedName>
        <fullName evidence="3">GNAT family N-acetyltransferase</fullName>
    </submittedName>
</protein>
<evidence type="ECO:0000256" key="1">
    <source>
        <dbReference type="SAM" id="MobiDB-lite"/>
    </source>
</evidence>
<accession>A0A2Z5JP90</accession>
<feature type="compositionally biased region" description="Basic and acidic residues" evidence="1">
    <location>
        <begin position="1"/>
        <end position="10"/>
    </location>
</feature>
<dbReference type="EMBL" id="CP027306">
    <property type="protein sequence ID" value="AXE82192.1"/>
    <property type="molecule type" value="Genomic_DNA"/>
</dbReference>
<reference evidence="3 4" key="1">
    <citation type="journal article" date="2018" name="Front. Microbiol.">
        <title>Genome Sequencing of Streptomyces atratus SCSIOZH16 and Activation Production of Nocardamine via Metabolic Engineering.</title>
        <authorList>
            <person name="Li Y."/>
            <person name="Zhang C."/>
            <person name="Liu C."/>
            <person name="Ju J."/>
            <person name="Ma J."/>
        </authorList>
    </citation>
    <scope>NUCLEOTIDE SEQUENCE [LARGE SCALE GENOMIC DNA]</scope>
    <source>
        <strain evidence="3 4">SCSIO_ZH16</strain>
    </source>
</reference>